<organism evidence="1 2">
    <name type="scientific">Prunus yedoensis var. nudiflora</name>
    <dbReference type="NCBI Taxonomy" id="2094558"/>
    <lineage>
        <taxon>Eukaryota</taxon>
        <taxon>Viridiplantae</taxon>
        <taxon>Streptophyta</taxon>
        <taxon>Embryophyta</taxon>
        <taxon>Tracheophyta</taxon>
        <taxon>Spermatophyta</taxon>
        <taxon>Magnoliopsida</taxon>
        <taxon>eudicotyledons</taxon>
        <taxon>Gunneridae</taxon>
        <taxon>Pentapetalae</taxon>
        <taxon>rosids</taxon>
        <taxon>fabids</taxon>
        <taxon>Rosales</taxon>
        <taxon>Rosaceae</taxon>
        <taxon>Amygdaloideae</taxon>
        <taxon>Amygdaleae</taxon>
        <taxon>Prunus</taxon>
    </lineage>
</organism>
<dbReference type="STRING" id="2094558.A0A314UYH4"/>
<dbReference type="EMBL" id="PJQY01002907">
    <property type="protein sequence ID" value="PQM41886.1"/>
    <property type="molecule type" value="Genomic_DNA"/>
</dbReference>
<evidence type="ECO:0000313" key="2">
    <source>
        <dbReference type="Proteomes" id="UP000250321"/>
    </source>
</evidence>
<evidence type="ECO:0000313" key="1">
    <source>
        <dbReference type="EMBL" id="PQM41886.1"/>
    </source>
</evidence>
<keyword evidence="2" id="KW-1185">Reference proteome</keyword>
<dbReference type="Proteomes" id="UP000250321">
    <property type="component" value="Unassembled WGS sequence"/>
</dbReference>
<name>A0A314UYH4_PRUYE</name>
<sequence>MVSEDELSTVRARASQLGISPVSNDMEIEGEVFRRLNSMERQDKMDMISLMGRSPLRTSFSWWIA</sequence>
<proteinExistence type="predicted"/>
<comment type="caution">
    <text evidence="1">The sequence shown here is derived from an EMBL/GenBank/DDBJ whole genome shotgun (WGS) entry which is preliminary data.</text>
</comment>
<gene>
    <name evidence="1" type="ORF">Pyn_37532</name>
</gene>
<accession>A0A314UYH4</accession>
<reference evidence="1 2" key="1">
    <citation type="submission" date="2018-02" db="EMBL/GenBank/DDBJ databases">
        <title>Draft genome of wild Prunus yedoensis var. nudiflora.</title>
        <authorList>
            <person name="Baek S."/>
            <person name="Kim J.-H."/>
            <person name="Choi K."/>
            <person name="Kim G.-B."/>
            <person name="Cho A."/>
            <person name="Jang H."/>
            <person name="Shin C.-H."/>
            <person name="Yu H.-J."/>
            <person name="Mun J.-H."/>
        </authorList>
    </citation>
    <scope>NUCLEOTIDE SEQUENCE [LARGE SCALE GENOMIC DNA]</scope>
    <source>
        <strain evidence="2">cv. Jeju island</strain>
        <tissue evidence="1">Leaf</tissue>
    </source>
</reference>
<dbReference type="AlphaFoldDB" id="A0A314UYH4"/>
<protein>
    <submittedName>
        <fullName evidence="1">Calcium-transporting ATPase 12 plasma membrane-type isoform X1</fullName>
    </submittedName>
</protein>